<reference evidence="1 2" key="1">
    <citation type="submission" date="2023-09" db="EMBL/GenBank/DDBJ databases">
        <title>Multi-omics analysis of a traditional fermented food reveals byproduct-associated fungal strains for waste-to-food upcycling.</title>
        <authorList>
            <consortium name="Lawrence Berkeley National Laboratory"/>
            <person name="Rekdal V.M."/>
            <person name="Villalobos-Escobedo J.M."/>
            <person name="Rodriguez-Valeron N."/>
            <person name="Garcia M.O."/>
            <person name="Vasquez D.P."/>
            <person name="Damayanti I."/>
            <person name="Sorensen P.M."/>
            <person name="Baidoo E.E."/>
            <person name="De Carvalho A.C."/>
            <person name="Riley R."/>
            <person name="Lipzen A."/>
            <person name="He G."/>
            <person name="Yan M."/>
            <person name="Haridas S."/>
            <person name="Daum C."/>
            <person name="Yoshinaga Y."/>
            <person name="Ng V."/>
            <person name="Grigoriev I.V."/>
            <person name="Munk R."/>
            <person name="Nuraida L."/>
            <person name="Wijaya C.H."/>
            <person name="Morales P.-C."/>
            <person name="Keasling J.D."/>
        </authorList>
    </citation>
    <scope>NUCLEOTIDE SEQUENCE [LARGE SCALE GENOMIC DNA]</scope>
    <source>
        <strain evidence="1 2">FGSC 2613</strain>
    </source>
</reference>
<dbReference type="Proteomes" id="UP001451303">
    <property type="component" value="Unassembled WGS sequence"/>
</dbReference>
<accession>A0ABR3DFZ6</accession>
<gene>
    <name evidence="1" type="ORF">QR685DRAFT_570354</name>
</gene>
<dbReference type="EMBL" id="JAVLET010000003">
    <property type="protein sequence ID" value="KAL0471594.1"/>
    <property type="molecule type" value="Genomic_DNA"/>
</dbReference>
<evidence type="ECO:0000313" key="1">
    <source>
        <dbReference type="EMBL" id="KAL0471594.1"/>
    </source>
</evidence>
<proteinExistence type="predicted"/>
<comment type="caution">
    <text evidence="1">The sequence shown here is derived from an EMBL/GenBank/DDBJ whole genome shotgun (WGS) entry which is preliminary data.</text>
</comment>
<evidence type="ECO:0000313" key="2">
    <source>
        <dbReference type="Proteomes" id="UP001451303"/>
    </source>
</evidence>
<protein>
    <submittedName>
        <fullName evidence="1">Uncharacterized protein</fullName>
    </submittedName>
</protein>
<name>A0ABR3DFZ6_NEUIN</name>
<sequence>MRSDYTSVGSGRRGGSWDKSWGCHRDGQHAGWVDVLLVVVGMTSTCTQPRRHSRMRANLR</sequence>
<keyword evidence="2" id="KW-1185">Reference proteome</keyword>
<organism evidence="1 2">
    <name type="scientific">Neurospora intermedia</name>
    <dbReference type="NCBI Taxonomy" id="5142"/>
    <lineage>
        <taxon>Eukaryota</taxon>
        <taxon>Fungi</taxon>
        <taxon>Dikarya</taxon>
        <taxon>Ascomycota</taxon>
        <taxon>Pezizomycotina</taxon>
        <taxon>Sordariomycetes</taxon>
        <taxon>Sordariomycetidae</taxon>
        <taxon>Sordariales</taxon>
        <taxon>Sordariaceae</taxon>
        <taxon>Neurospora</taxon>
    </lineage>
</organism>